<reference evidence="1 2" key="1">
    <citation type="submission" date="2021-06" db="EMBL/GenBank/DDBJ databases">
        <title>Bradyrhizobium sp. S2-11-4 Genome sequencing.</title>
        <authorList>
            <person name="Jin L."/>
        </authorList>
    </citation>
    <scope>NUCLEOTIDE SEQUENCE [LARGE SCALE GENOMIC DNA]</scope>
    <source>
        <strain evidence="1 2">S2-11-4</strain>
    </source>
</reference>
<accession>A0A975RUY3</accession>
<name>A0A975RUY3_9BRAD</name>
<dbReference type="SUPFAM" id="SSF53335">
    <property type="entry name" value="S-adenosyl-L-methionine-dependent methyltransferases"/>
    <property type="match status" value="1"/>
</dbReference>
<organism evidence="1 2">
    <name type="scientific">Bradyrhizobium sediminis</name>
    <dbReference type="NCBI Taxonomy" id="2840469"/>
    <lineage>
        <taxon>Bacteria</taxon>
        <taxon>Pseudomonadati</taxon>
        <taxon>Pseudomonadota</taxon>
        <taxon>Alphaproteobacteria</taxon>
        <taxon>Hyphomicrobiales</taxon>
        <taxon>Nitrobacteraceae</taxon>
        <taxon>Bradyrhizobium</taxon>
    </lineage>
</organism>
<proteinExistence type="predicted"/>
<gene>
    <name evidence="1" type="primary">tcmP</name>
    <name evidence="1" type="ORF">KMZ93_16245</name>
</gene>
<dbReference type="NCBIfam" id="TIGR04474">
    <property type="entry name" value="tcm_partner"/>
    <property type="match status" value="1"/>
</dbReference>
<dbReference type="AlphaFoldDB" id="A0A975RUY3"/>
<dbReference type="Proteomes" id="UP000676951">
    <property type="component" value="Chromosome"/>
</dbReference>
<protein>
    <submittedName>
        <fullName evidence="1">Three-Cys-motif partner protein TcmP</fullName>
    </submittedName>
</protein>
<dbReference type="EMBL" id="CP076136">
    <property type="protein sequence ID" value="QWG21552.1"/>
    <property type="molecule type" value="Genomic_DNA"/>
</dbReference>
<dbReference type="RefSeq" id="WP_215602272.1">
    <property type="nucleotide sequence ID" value="NZ_CP076136.1"/>
</dbReference>
<sequence>MADKHIFGGPWTEIKLDAVEYYLGCYTKALKRAKFDLWYIDAFAGSGDRESERETGGIFEGAPIETIRETLAGSARRALAVRPSFDHYVFIEKDEKRCEALAETKAENPGVDIKIIKGEANEELQELVQSDPWRRKDTSKSRGVVFLDPYALHVDWETVRALASTRVLDVWYLFPIRDTIRQLAHDFKGIGPKAAMLDRVLGPEWRELYSIKPDHQLPAVDMFAIFDDAVSPIEPELQRVVSQKQFEQWLKGRLREEFQFVSEPLPLLASPNRQLFSLFLGVSNPSRPAIDLAEHFVGYVSKNFAPGASRRKSDR</sequence>
<dbReference type="InterPro" id="IPR031009">
    <property type="entry name" value="Tcm_partner"/>
</dbReference>
<keyword evidence="2" id="KW-1185">Reference proteome</keyword>
<evidence type="ECO:0000313" key="1">
    <source>
        <dbReference type="EMBL" id="QWG21552.1"/>
    </source>
</evidence>
<dbReference type="InterPro" id="IPR029063">
    <property type="entry name" value="SAM-dependent_MTases_sf"/>
</dbReference>
<evidence type="ECO:0000313" key="2">
    <source>
        <dbReference type="Proteomes" id="UP000676951"/>
    </source>
</evidence>